<evidence type="ECO:0000313" key="9">
    <source>
        <dbReference type="EMBL" id="STY65974.1"/>
    </source>
</evidence>
<dbReference type="CDD" id="cd09134">
    <property type="entry name" value="PLDc_PSS_G_neg_1"/>
    <property type="match status" value="1"/>
</dbReference>
<keyword evidence="2" id="KW-0444">Lipid biosynthesis</keyword>
<keyword evidence="3 9" id="KW-0808">Transferase</keyword>
<dbReference type="PANTHER" id="PTHR12586">
    <property type="entry name" value="CDP-DIACYLGLYCEROL--SERINE O-PHOSPHATIDYLTRANSFERASE"/>
    <property type="match status" value="1"/>
</dbReference>
<evidence type="ECO:0000256" key="2">
    <source>
        <dbReference type="ARBA" id="ARBA00022516"/>
    </source>
</evidence>
<dbReference type="NCBIfam" id="NF006946">
    <property type="entry name" value="PRK09428.1"/>
    <property type="match status" value="1"/>
</dbReference>
<dbReference type="EC" id="2.7.8.8" evidence="9"/>
<dbReference type="GO" id="GO:0032049">
    <property type="term" value="P:cardiolipin biosynthetic process"/>
    <property type="evidence" value="ECO:0007669"/>
    <property type="project" value="InterPro"/>
</dbReference>
<evidence type="ECO:0000313" key="10">
    <source>
        <dbReference type="Proteomes" id="UP000254031"/>
    </source>
</evidence>
<dbReference type="Gene3D" id="3.30.870.10">
    <property type="entry name" value="Endonuclease Chain A"/>
    <property type="match status" value="2"/>
</dbReference>
<evidence type="ECO:0000256" key="5">
    <source>
        <dbReference type="ARBA" id="ARBA00023098"/>
    </source>
</evidence>
<dbReference type="PANTHER" id="PTHR12586:SF1">
    <property type="entry name" value="CDP-DIACYLGLYCEROL--GLYCEROL-3-PHOSPHATE 3-PHOSPHATIDYLTRANSFERASE, MITOCHONDRIAL"/>
    <property type="match status" value="1"/>
</dbReference>
<organism evidence="9 10">
    <name type="scientific">Mannheimia haemolytica</name>
    <name type="common">Pasteurella haemolytica</name>
    <dbReference type="NCBI Taxonomy" id="75985"/>
    <lineage>
        <taxon>Bacteria</taxon>
        <taxon>Pseudomonadati</taxon>
        <taxon>Pseudomonadota</taxon>
        <taxon>Gammaproteobacteria</taxon>
        <taxon>Pasteurellales</taxon>
        <taxon>Pasteurellaceae</taxon>
        <taxon>Mannheimia</taxon>
    </lineage>
</organism>
<keyword evidence="6" id="KW-0594">Phospholipid biosynthesis</keyword>
<dbReference type="PROSITE" id="PS50035">
    <property type="entry name" value="PLD"/>
    <property type="match status" value="1"/>
</dbReference>
<proteinExistence type="inferred from homology"/>
<dbReference type="InterPro" id="IPR016270">
    <property type="entry name" value="PGS1"/>
</dbReference>
<protein>
    <submittedName>
        <fullName evidence="9">CDP-diacylglycerol--serine O-phosphatidyltransferase</fullName>
        <ecNumber evidence="9">2.7.8.8</ecNumber>
    </submittedName>
</protein>
<name>A0A378NC15_MANHA</name>
<evidence type="ECO:0000256" key="1">
    <source>
        <dbReference type="ARBA" id="ARBA00010682"/>
    </source>
</evidence>
<dbReference type="SMART" id="SM00155">
    <property type="entry name" value="PLDc"/>
    <property type="match status" value="2"/>
</dbReference>
<keyword evidence="7" id="KW-1208">Phospholipid metabolism</keyword>
<dbReference type="GO" id="GO:0005829">
    <property type="term" value="C:cytosol"/>
    <property type="evidence" value="ECO:0007669"/>
    <property type="project" value="TreeGrafter"/>
</dbReference>
<comment type="similarity">
    <text evidence="1">Belongs to the CDP-alcohol phosphatidyltransferase class-II family.</text>
</comment>
<dbReference type="InterPro" id="IPR025202">
    <property type="entry name" value="PLD-like_dom"/>
</dbReference>
<dbReference type="CDD" id="cd09136">
    <property type="entry name" value="PLDc_PSS_G_neg_2"/>
    <property type="match status" value="1"/>
</dbReference>
<evidence type="ECO:0000259" key="8">
    <source>
        <dbReference type="PROSITE" id="PS50035"/>
    </source>
</evidence>
<dbReference type="SUPFAM" id="SSF56024">
    <property type="entry name" value="Phospholipase D/nuclease"/>
    <property type="match status" value="2"/>
</dbReference>
<dbReference type="AlphaFoldDB" id="A0A378NC15"/>
<dbReference type="GO" id="GO:0008444">
    <property type="term" value="F:CDP-diacylglycerol-glycerol-3-phosphate 3-phosphatidyltransferase activity"/>
    <property type="evidence" value="ECO:0007669"/>
    <property type="project" value="InterPro"/>
</dbReference>
<feature type="domain" description="PLD phosphodiesterase" evidence="8">
    <location>
        <begin position="363"/>
        <end position="390"/>
    </location>
</feature>
<dbReference type="Proteomes" id="UP000254031">
    <property type="component" value="Unassembled WGS sequence"/>
</dbReference>
<reference evidence="9 10" key="1">
    <citation type="submission" date="2018-06" db="EMBL/GenBank/DDBJ databases">
        <authorList>
            <consortium name="Pathogen Informatics"/>
            <person name="Doyle S."/>
        </authorList>
    </citation>
    <scope>NUCLEOTIDE SEQUENCE [LARGE SCALE GENOMIC DNA]</scope>
    <source>
        <strain evidence="9 10">NCTC9380</strain>
    </source>
</reference>
<dbReference type="InterPro" id="IPR001736">
    <property type="entry name" value="PLipase_D/transphosphatidylase"/>
</dbReference>
<evidence type="ECO:0000256" key="4">
    <source>
        <dbReference type="ARBA" id="ARBA00022737"/>
    </source>
</evidence>
<evidence type="ECO:0000256" key="3">
    <source>
        <dbReference type="ARBA" id="ARBA00022679"/>
    </source>
</evidence>
<accession>A0A378NC15</accession>
<keyword evidence="4" id="KW-0677">Repeat</keyword>
<dbReference type="PIRSF" id="PIRSF000850">
    <property type="entry name" value="Phospholipase_D_PSS"/>
    <property type="match status" value="1"/>
</dbReference>
<dbReference type="EMBL" id="UGPL01000006">
    <property type="protein sequence ID" value="STY65974.1"/>
    <property type="molecule type" value="Genomic_DNA"/>
</dbReference>
<keyword evidence="5" id="KW-0443">Lipid metabolism</keyword>
<evidence type="ECO:0000256" key="7">
    <source>
        <dbReference type="ARBA" id="ARBA00023264"/>
    </source>
</evidence>
<dbReference type="GO" id="GO:0003882">
    <property type="term" value="F:CDP-diacylglycerol-serine O-phosphatidyltransferase activity"/>
    <property type="evidence" value="ECO:0007669"/>
    <property type="project" value="UniProtKB-EC"/>
</dbReference>
<dbReference type="Pfam" id="PF13091">
    <property type="entry name" value="PLDc_2"/>
    <property type="match status" value="2"/>
</dbReference>
<evidence type="ECO:0000256" key="6">
    <source>
        <dbReference type="ARBA" id="ARBA00023209"/>
    </source>
</evidence>
<gene>
    <name evidence="9" type="primary">pssA</name>
    <name evidence="9" type="ORF">NCTC9380_01254</name>
</gene>
<sequence>MKILESMMLILNKQRKAEYLLKSLPYLPQVAEQVQFLASSKAFKQQILQLIQTAKKRIYITALYFEKDEAGQEVLAALYQAKRNNPELEINILVDWHRAQRGRIGEAENLSNADWYAKVKYEQGLPAGQEIAFYGVSINGREVFGVLHLKGFVFDDTILYSGASINNVYLHQFERYRYDRYHVIENKVLADSWVTFIQQHLLTNEAVKRLDTENRPKTAEIRAQIKHFRKQLSREAYLFNGVAENGRLAVSPLVGLGRRKNQLNKVIEALFYQTEQKLTICTPYFNFPHSLRTRIEWLLANGKSVEIIVGDKTANDFYTKPDEKFTMASALPYLYEKNLRAFAKRLDGYVQNKQLTIRLWKDGENSYHLKGVWVDNRYILLTGNNLNPRAWRLDAENAILISDPQHQLSEKAETELNQICQHTQILTHYSDLEVLTDYPENVRKLLKKFGRVKLDKIVKMLL</sequence>